<evidence type="ECO:0000313" key="1">
    <source>
        <dbReference type="EMBL" id="VDP37766.1"/>
    </source>
</evidence>
<reference evidence="1 2" key="2">
    <citation type="submission" date="2018-11" db="EMBL/GenBank/DDBJ databases">
        <authorList>
            <consortium name="Pathogen Informatics"/>
        </authorList>
    </citation>
    <scope>NUCLEOTIDE SEQUENCE [LARGE SCALE GENOMIC DNA]</scope>
    <source>
        <strain evidence="1">Dakar</strain>
        <strain evidence="2">Dakar, Senegal</strain>
    </source>
</reference>
<accession>A0A183K4M0</accession>
<dbReference type="WBParaSite" id="SCUD_0000994001-mRNA-1">
    <property type="protein sequence ID" value="SCUD_0000994001-mRNA-1"/>
    <property type="gene ID" value="SCUD_0000994001"/>
</dbReference>
<dbReference type="EMBL" id="UZAK01033496">
    <property type="protein sequence ID" value="VDP37766.1"/>
    <property type="molecule type" value="Genomic_DNA"/>
</dbReference>
<keyword evidence="2" id="KW-1185">Reference proteome</keyword>
<dbReference type="AlphaFoldDB" id="A0A183K4M0"/>
<sequence>MFFSCKYTALALRIRAFTSASDPPCSSMMLLRYVKVYTSSKSLSLTYCYIADNNQYYINSKEYSLLKL</sequence>
<organism evidence="3">
    <name type="scientific">Schistosoma curassoni</name>
    <dbReference type="NCBI Taxonomy" id="6186"/>
    <lineage>
        <taxon>Eukaryota</taxon>
        <taxon>Metazoa</taxon>
        <taxon>Spiralia</taxon>
        <taxon>Lophotrochozoa</taxon>
        <taxon>Platyhelminthes</taxon>
        <taxon>Trematoda</taxon>
        <taxon>Digenea</taxon>
        <taxon>Strigeidida</taxon>
        <taxon>Schistosomatoidea</taxon>
        <taxon>Schistosomatidae</taxon>
        <taxon>Schistosoma</taxon>
    </lineage>
</organism>
<dbReference type="Proteomes" id="UP000279833">
    <property type="component" value="Unassembled WGS sequence"/>
</dbReference>
<reference evidence="3" key="1">
    <citation type="submission" date="2016-06" db="UniProtKB">
        <authorList>
            <consortium name="WormBaseParasite"/>
        </authorList>
    </citation>
    <scope>IDENTIFICATION</scope>
</reference>
<protein>
    <submittedName>
        <fullName evidence="3">Secreted protein</fullName>
    </submittedName>
</protein>
<name>A0A183K4M0_9TREM</name>
<evidence type="ECO:0000313" key="3">
    <source>
        <dbReference type="WBParaSite" id="SCUD_0000994001-mRNA-1"/>
    </source>
</evidence>
<evidence type="ECO:0000313" key="2">
    <source>
        <dbReference type="Proteomes" id="UP000279833"/>
    </source>
</evidence>
<proteinExistence type="predicted"/>
<gene>
    <name evidence="1" type="ORF">SCUD_LOCUS9940</name>
</gene>